<evidence type="ECO:0000313" key="4">
    <source>
        <dbReference type="Proteomes" id="UP000570010"/>
    </source>
</evidence>
<evidence type="ECO:0000313" key="2">
    <source>
        <dbReference type="EMBL" id="NEY82834.1"/>
    </source>
</evidence>
<dbReference type="InterPro" id="IPR031834">
    <property type="entry name" value="RnlB/LsoB_antitoxin"/>
</dbReference>
<dbReference type="RefSeq" id="WP_163243232.1">
    <property type="nucleotide sequence ID" value="NZ_CP082780.1"/>
</dbReference>
<dbReference type="Proteomes" id="UP000570010">
    <property type="component" value="Unassembled WGS sequence"/>
</dbReference>
<dbReference type="Proteomes" id="UP000472971">
    <property type="component" value="Unassembled WGS sequence"/>
</dbReference>
<keyword evidence="3" id="KW-1185">Reference proteome</keyword>
<reference evidence="2 3" key="1">
    <citation type="submission" date="2020-02" db="EMBL/GenBank/DDBJ databases">
        <title>Bacillus aquiflavi sp. nov., isolated from yellow water of strong flavor Chinese baijiu in Yibin region of China.</title>
        <authorList>
            <person name="Xie J."/>
        </authorList>
    </citation>
    <scope>NUCLEOTIDE SEQUENCE [LARGE SCALE GENOMIC DNA]</scope>
    <source>
        <strain evidence="2 3">3H-10</strain>
    </source>
</reference>
<organism evidence="2 3">
    <name type="scientific">Bacillus aquiflavi</name>
    <dbReference type="NCBI Taxonomy" id="2672567"/>
    <lineage>
        <taxon>Bacteria</taxon>
        <taxon>Bacillati</taxon>
        <taxon>Bacillota</taxon>
        <taxon>Bacilli</taxon>
        <taxon>Bacillales</taxon>
        <taxon>Bacillaceae</taxon>
        <taxon>Bacillus</taxon>
    </lineage>
</organism>
<dbReference type="AlphaFoldDB" id="A0A6B3W5X0"/>
<evidence type="ECO:0000313" key="3">
    <source>
        <dbReference type="Proteomes" id="UP000472971"/>
    </source>
</evidence>
<proteinExistence type="predicted"/>
<sequence>MNNFDVIQLNNAPYDYLLIATSYRSSLSDLAQLNTLVSLGHGRVLFDFMLIHGNKRNRFVECNVINDACERQSIKIANNVDEHIRKKSSVFFRENEQLVKNSVLPKALQYLITAGDVI</sequence>
<reference evidence="1 4" key="2">
    <citation type="submission" date="2020-07" db="EMBL/GenBank/DDBJ databases">
        <authorList>
            <person name="Feng H."/>
        </authorList>
    </citation>
    <scope>NUCLEOTIDE SEQUENCE [LARGE SCALE GENOMIC DNA]</scope>
    <source>
        <strain evidence="1">S-12</strain>
        <strain evidence="4">s-12</strain>
    </source>
</reference>
<accession>A0A6B3W5X0</accession>
<comment type="caution">
    <text evidence="2">The sequence shown here is derived from an EMBL/GenBank/DDBJ whole genome shotgun (WGS) entry which is preliminary data.</text>
</comment>
<protein>
    <submittedName>
        <fullName evidence="1">Type II toxin-antitoxin system RnlB family antitoxin</fullName>
    </submittedName>
</protein>
<gene>
    <name evidence="2" type="ORF">G4D64_15310</name>
    <name evidence="1" type="ORF">H1Z61_15360</name>
</gene>
<name>A0A6B3W5X0_9BACI</name>
<dbReference type="EMBL" id="JACEIO010000046">
    <property type="protein sequence ID" value="MBA4538471.1"/>
    <property type="molecule type" value="Genomic_DNA"/>
</dbReference>
<dbReference type="EMBL" id="JAAIWN010000048">
    <property type="protein sequence ID" value="NEY82834.1"/>
    <property type="molecule type" value="Genomic_DNA"/>
</dbReference>
<dbReference type="Pfam" id="PF15933">
    <property type="entry name" value="RnlB_antitoxin"/>
    <property type="match status" value="1"/>
</dbReference>
<evidence type="ECO:0000313" key="1">
    <source>
        <dbReference type="EMBL" id="MBA4538471.1"/>
    </source>
</evidence>